<dbReference type="EMBL" id="CAJNON010000627">
    <property type="protein sequence ID" value="CAF1338460.1"/>
    <property type="molecule type" value="Genomic_DNA"/>
</dbReference>
<comment type="caution">
    <text evidence="1">The sequence shown here is derived from an EMBL/GenBank/DDBJ whole genome shotgun (WGS) entry which is preliminary data.</text>
</comment>
<evidence type="ECO:0000313" key="2">
    <source>
        <dbReference type="Proteomes" id="UP000663891"/>
    </source>
</evidence>
<reference evidence="1" key="1">
    <citation type="submission" date="2021-02" db="EMBL/GenBank/DDBJ databases">
        <authorList>
            <person name="Nowell W R."/>
        </authorList>
    </citation>
    <scope>NUCLEOTIDE SEQUENCE</scope>
</reference>
<name>A0A815GGB6_9BILA</name>
<evidence type="ECO:0000313" key="1">
    <source>
        <dbReference type="EMBL" id="CAF1338460.1"/>
    </source>
</evidence>
<gene>
    <name evidence="1" type="ORF">VCS650_LOCUS33088</name>
</gene>
<dbReference type="Proteomes" id="UP000663891">
    <property type="component" value="Unassembled WGS sequence"/>
</dbReference>
<sequence>MQDLTLFERTNETIFEIWNTAAGDDSLPAIPSFYTGSYWSTQPAENLFDGTNDYDSMRDPLSLTIEGSNLYKSELTFGSSWTLIYEGSSGLISDPGRSSFGAIQILPNNSMRFASYRFLVTSKRGSENCASYSEVRFLLS</sequence>
<proteinExistence type="predicted"/>
<protein>
    <submittedName>
        <fullName evidence="1">Uncharacterized protein</fullName>
    </submittedName>
</protein>
<dbReference type="AlphaFoldDB" id="A0A815GGB6"/>
<accession>A0A815GGB6</accession>
<organism evidence="1 2">
    <name type="scientific">Adineta steineri</name>
    <dbReference type="NCBI Taxonomy" id="433720"/>
    <lineage>
        <taxon>Eukaryota</taxon>
        <taxon>Metazoa</taxon>
        <taxon>Spiralia</taxon>
        <taxon>Gnathifera</taxon>
        <taxon>Rotifera</taxon>
        <taxon>Eurotatoria</taxon>
        <taxon>Bdelloidea</taxon>
        <taxon>Adinetida</taxon>
        <taxon>Adinetidae</taxon>
        <taxon>Adineta</taxon>
    </lineage>
</organism>